<gene>
    <name evidence="1" type="ORF">OPV22_018906</name>
</gene>
<dbReference type="EMBL" id="JAQQAF010000005">
    <property type="protein sequence ID" value="KAJ8486421.1"/>
    <property type="molecule type" value="Genomic_DNA"/>
</dbReference>
<reference evidence="1 2" key="1">
    <citation type="submission" date="2022-12" db="EMBL/GenBank/DDBJ databases">
        <title>Chromosome-scale assembly of the Ensete ventricosum genome.</title>
        <authorList>
            <person name="Dussert Y."/>
            <person name="Stocks J."/>
            <person name="Wendawek A."/>
            <person name="Woldeyes F."/>
            <person name="Nichols R.A."/>
            <person name="Borrell J.S."/>
        </authorList>
    </citation>
    <scope>NUCLEOTIDE SEQUENCE [LARGE SCALE GENOMIC DNA]</scope>
    <source>
        <strain evidence="2">cv. Maze</strain>
        <tissue evidence="1">Seeds</tissue>
    </source>
</reference>
<evidence type="ECO:0000313" key="1">
    <source>
        <dbReference type="EMBL" id="KAJ8486421.1"/>
    </source>
</evidence>
<protein>
    <submittedName>
        <fullName evidence="1">Uncharacterized protein</fullName>
    </submittedName>
</protein>
<accession>A0AAV8QWN3</accession>
<organism evidence="1 2">
    <name type="scientific">Ensete ventricosum</name>
    <name type="common">Abyssinian banana</name>
    <name type="synonym">Musa ensete</name>
    <dbReference type="NCBI Taxonomy" id="4639"/>
    <lineage>
        <taxon>Eukaryota</taxon>
        <taxon>Viridiplantae</taxon>
        <taxon>Streptophyta</taxon>
        <taxon>Embryophyta</taxon>
        <taxon>Tracheophyta</taxon>
        <taxon>Spermatophyta</taxon>
        <taxon>Magnoliopsida</taxon>
        <taxon>Liliopsida</taxon>
        <taxon>Zingiberales</taxon>
        <taxon>Musaceae</taxon>
        <taxon>Ensete</taxon>
    </lineage>
</organism>
<sequence>MILRANTSFFIAPNRGELRHLLRTQVFGLFITQLHCLQFLSFDPSLWYLIWRPHKRNACLKLHDASKAFV</sequence>
<dbReference type="Proteomes" id="UP001222027">
    <property type="component" value="Unassembled WGS sequence"/>
</dbReference>
<name>A0AAV8QWN3_ENSVE</name>
<keyword evidence="2" id="KW-1185">Reference proteome</keyword>
<evidence type="ECO:0000313" key="2">
    <source>
        <dbReference type="Proteomes" id="UP001222027"/>
    </source>
</evidence>
<comment type="caution">
    <text evidence="1">The sequence shown here is derived from an EMBL/GenBank/DDBJ whole genome shotgun (WGS) entry which is preliminary data.</text>
</comment>
<proteinExistence type="predicted"/>
<dbReference type="AlphaFoldDB" id="A0AAV8QWN3"/>